<dbReference type="InterPro" id="IPR001207">
    <property type="entry name" value="Transposase_mutator"/>
</dbReference>
<dbReference type="KEGG" id="sng:SNE_B25130"/>
<accession>F8L326</accession>
<evidence type="ECO:0000313" key="8">
    <source>
        <dbReference type="Proteomes" id="UP000000496"/>
    </source>
</evidence>
<gene>
    <name evidence="7" type="ordered locus">SNE_B25130</name>
</gene>
<dbReference type="GO" id="GO:0016747">
    <property type="term" value="F:acyltransferase activity, transferring groups other than amino-acyl groups"/>
    <property type="evidence" value="ECO:0007669"/>
    <property type="project" value="InterPro"/>
</dbReference>
<keyword evidence="3" id="KW-0815">Transposition</keyword>
<dbReference type="GO" id="GO:0004803">
    <property type="term" value="F:transposase activity"/>
    <property type="evidence" value="ECO:0007669"/>
    <property type="project" value="InterPro"/>
</dbReference>
<protein>
    <recommendedName>
        <fullName evidence="6">N-acetyltransferase domain-containing protein</fullName>
    </recommendedName>
</protein>
<proteinExistence type="inferred from homology"/>
<dbReference type="Gene3D" id="3.40.630.30">
    <property type="match status" value="1"/>
</dbReference>
<evidence type="ECO:0000256" key="4">
    <source>
        <dbReference type="ARBA" id="ARBA00023125"/>
    </source>
</evidence>
<dbReference type="EMBL" id="FR872581">
    <property type="protein sequence ID" value="CCB87872.1"/>
    <property type="molecule type" value="Genomic_DNA"/>
</dbReference>
<dbReference type="AlphaFoldDB" id="F8L326"/>
<evidence type="ECO:0000256" key="1">
    <source>
        <dbReference type="ARBA" id="ARBA00002190"/>
    </source>
</evidence>
<keyword evidence="4" id="KW-0238">DNA-binding</keyword>
<dbReference type="SUPFAM" id="SSF55729">
    <property type="entry name" value="Acyl-CoA N-acyltransferases (Nat)"/>
    <property type="match status" value="1"/>
</dbReference>
<dbReference type="GO" id="GO:0006313">
    <property type="term" value="P:DNA transposition"/>
    <property type="evidence" value="ECO:0007669"/>
    <property type="project" value="InterPro"/>
</dbReference>
<dbReference type="InterPro" id="IPR016181">
    <property type="entry name" value="Acyl_CoA_acyltransferase"/>
</dbReference>
<evidence type="ECO:0000259" key="6">
    <source>
        <dbReference type="PROSITE" id="PS51186"/>
    </source>
</evidence>
<dbReference type="Pfam" id="PF00872">
    <property type="entry name" value="Transposase_mut"/>
    <property type="match status" value="1"/>
</dbReference>
<dbReference type="HOGENOM" id="CLU_692418_0_0_0"/>
<evidence type="ECO:0000313" key="7">
    <source>
        <dbReference type="EMBL" id="CCB87872.1"/>
    </source>
</evidence>
<reference evidence="7 8" key="2">
    <citation type="journal article" date="2011" name="Mol. Biol. Evol.">
        <title>Unity in variety--the pan-genome of the Chlamydiae.</title>
        <authorList>
            <person name="Collingro A."/>
            <person name="Tischler P."/>
            <person name="Weinmaier T."/>
            <person name="Penz T."/>
            <person name="Heinz E."/>
            <person name="Brunham R.C."/>
            <person name="Read T.D."/>
            <person name="Bavoil P.M."/>
            <person name="Sachse K."/>
            <person name="Kahane S."/>
            <person name="Friedman M.G."/>
            <person name="Rattei T."/>
            <person name="Myers G.S."/>
            <person name="Horn M."/>
        </authorList>
    </citation>
    <scope>NUCLEOTIDE SEQUENCE [LARGE SCALE GENOMIC DNA]</scope>
    <source>
        <strain evidence="8">ATCC VR-1471 / Z</strain>
        <plasmid evidence="7 8">pSn</plasmid>
    </source>
</reference>
<geneLocation type="plasmid" evidence="7 8">
    <name>pSn</name>
</geneLocation>
<dbReference type="OrthoDB" id="9779930at2"/>
<feature type="domain" description="N-acetyltransferase" evidence="6">
    <location>
        <begin position="27"/>
        <end position="175"/>
    </location>
</feature>
<dbReference type="PROSITE" id="PS51186">
    <property type="entry name" value="GNAT"/>
    <property type="match status" value="1"/>
</dbReference>
<name>F8L326_SIMNZ</name>
<dbReference type="RefSeq" id="WP_013935106.1">
    <property type="nucleotide sequence ID" value="NC_015710.1"/>
</dbReference>
<keyword evidence="8" id="KW-1185">Reference proteome</keyword>
<dbReference type="Proteomes" id="UP000000496">
    <property type="component" value="Plasmid pSn"/>
</dbReference>
<evidence type="ECO:0000256" key="5">
    <source>
        <dbReference type="ARBA" id="ARBA00023172"/>
    </source>
</evidence>
<comment type="similarity">
    <text evidence="2">Belongs to the transposase mutator family.</text>
</comment>
<dbReference type="InterPro" id="IPR000182">
    <property type="entry name" value="GNAT_dom"/>
</dbReference>
<dbReference type="eggNOG" id="COG3328">
    <property type="taxonomic scope" value="Bacteria"/>
</dbReference>
<sequence>MSTCEKISASKQLPYFIQVNGKSKLFSHIEEYFTQDIAPLYGDQTQALEKIAKAKDRTSEILISPEFHEELGVIVYKNELTNEFLDLGFNNSFELKTLFVINSPKNSGKRIASRLLRRIAQKAVELEALSIFVTVSSAKPESLAFFLNHGFRIAEVRADAYIQQLDEYYLFNPNPQKLLSTITFELLATHRVSITNLEKTIPERFDFSPIQELILSSYLSRNSIGLISNKLEMNFGPKIDSTIIHNTIDAFINSTLKWQSPDISSEYIIVFINPFFEQQVLKKRIGYLLVGITEHGKRHILGYSPLKTHKSYWTTVFEKLKKKGLYKINIVCGPDNIHLSQKVVRLFPEIRIVKSKALKNWYPESLSPKENVYELLSEMNFINDISAGKASYSLAKTI</sequence>
<evidence type="ECO:0000256" key="2">
    <source>
        <dbReference type="ARBA" id="ARBA00010961"/>
    </source>
</evidence>
<evidence type="ECO:0000256" key="3">
    <source>
        <dbReference type="ARBA" id="ARBA00022578"/>
    </source>
</evidence>
<keyword evidence="7" id="KW-0614">Plasmid</keyword>
<reference key="1">
    <citation type="journal article" date="2011" name="Mol. Biol. Evol.">
        <title>Unity in variety -- the pan-genome of the Chlamydiae.</title>
        <authorList>
            <person name="Collingro A."/>
            <person name="Tischler P."/>
            <person name="Weinmaier T."/>
            <person name="Penz T."/>
            <person name="Heinz E."/>
            <person name="Brunham R.C."/>
            <person name="Read T.D."/>
            <person name="Bavoil P.M."/>
            <person name="Sachse K."/>
            <person name="Kahane S."/>
            <person name="Friedman M.G."/>
            <person name="Rattei T."/>
            <person name="Myers G.S.A."/>
            <person name="Horn M."/>
        </authorList>
    </citation>
    <scope>NUCLEOTIDE SEQUENCE</scope>
    <source>
        <strain>Z</strain>
    </source>
</reference>
<organism evidence="7 8">
    <name type="scientific">Simkania negevensis (strain ATCC VR-1471 / DSM 27360 / Z)</name>
    <dbReference type="NCBI Taxonomy" id="331113"/>
    <lineage>
        <taxon>Bacteria</taxon>
        <taxon>Pseudomonadati</taxon>
        <taxon>Chlamydiota</taxon>
        <taxon>Chlamydiia</taxon>
        <taxon>Parachlamydiales</taxon>
        <taxon>Simkaniaceae</taxon>
        <taxon>Simkania</taxon>
    </lineage>
</organism>
<keyword evidence="5" id="KW-0233">DNA recombination</keyword>
<comment type="function">
    <text evidence="1">Required for the transposition of the insertion element.</text>
</comment>
<dbReference type="GO" id="GO:0003677">
    <property type="term" value="F:DNA binding"/>
    <property type="evidence" value="ECO:0007669"/>
    <property type="project" value="UniProtKB-KW"/>
</dbReference>